<feature type="coiled-coil region" evidence="1">
    <location>
        <begin position="46"/>
        <end position="73"/>
    </location>
</feature>
<evidence type="ECO:0000313" key="3">
    <source>
        <dbReference type="WBParaSite" id="sdigi.contig58.g3188.t1"/>
    </source>
</evidence>
<sequence>MKQAPILTRLSSKQEQEDDDFDMFEEDSQPEWVTSSFRLGSVRRRKSEKNIAMQRIQKEIELEKQRHNEIAKMRRSD</sequence>
<proteinExistence type="predicted"/>
<dbReference type="WBParaSite" id="sdigi.contig58.g3188.t1">
    <property type="protein sequence ID" value="sdigi.contig58.g3188.t1"/>
    <property type="gene ID" value="sdigi.contig58.g3188"/>
</dbReference>
<name>A0A915PXZ0_9BILA</name>
<reference evidence="3" key="1">
    <citation type="submission" date="2022-11" db="UniProtKB">
        <authorList>
            <consortium name="WormBaseParasite"/>
        </authorList>
    </citation>
    <scope>IDENTIFICATION</scope>
</reference>
<keyword evidence="1" id="KW-0175">Coiled coil</keyword>
<evidence type="ECO:0000313" key="2">
    <source>
        <dbReference type="Proteomes" id="UP000887581"/>
    </source>
</evidence>
<dbReference type="Proteomes" id="UP000887581">
    <property type="component" value="Unplaced"/>
</dbReference>
<protein>
    <submittedName>
        <fullName evidence="3">Uncharacterized protein</fullName>
    </submittedName>
</protein>
<evidence type="ECO:0000256" key="1">
    <source>
        <dbReference type="SAM" id="Coils"/>
    </source>
</evidence>
<organism evidence="2 3">
    <name type="scientific">Setaria digitata</name>
    <dbReference type="NCBI Taxonomy" id="48799"/>
    <lineage>
        <taxon>Eukaryota</taxon>
        <taxon>Metazoa</taxon>
        <taxon>Ecdysozoa</taxon>
        <taxon>Nematoda</taxon>
        <taxon>Chromadorea</taxon>
        <taxon>Rhabditida</taxon>
        <taxon>Spirurina</taxon>
        <taxon>Spiruromorpha</taxon>
        <taxon>Filarioidea</taxon>
        <taxon>Setariidae</taxon>
        <taxon>Setaria</taxon>
    </lineage>
</organism>
<accession>A0A915PXZ0</accession>
<dbReference type="AlphaFoldDB" id="A0A915PXZ0"/>
<keyword evidence="2" id="KW-1185">Reference proteome</keyword>